<comment type="caution">
    <text evidence="3">The sequence shown here is derived from an EMBL/GenBank/DDBJ whole genome shotgun (WGS) entry which is preliminary data.</text>
</comment>
<dbReference type="Gene3D" id="1.10.530.10">
    <property type="match status" value="1"/>
</dbReference>
<keyword evidence="4" id="KW-1185">Reference proteome</keyword>
<gene>
    <name evidence="3" type="ORF">ACFSW5_06095</name>
</gene>
<feature type="region of interest" description="Disordered" evidence="1">
    <location>
        <begin position="72"/>
        <end position="91"/>
    </location>
</feature>
<accession>A0ABW5QTY1</accession>
<evidence type="ECO:0000313" key="4">
    <source>
        <dbReference type="Proteomes" id="UP001597493"/>
    </source>
</evidence>
<proteinExistence type="predicted"/>
<feature type="region of interest" description="Disordered" evidence="1">
    <location>
        <begin position="195"/>
        <end position="231"/>
    </location>
</feature>
<reference evidence="4" key="1">
    <citation type="journal article" date="2019" name="Int. J. Syst. Evol. Microbiol.">
        <title>The Global Catalogue of Microorganisms (GCM) 10K type strain sequencing project: providing services to taxonomists for standard genome sequencing and annotation.</title>
        <authorList>
            <consortium name="The Broad Institute Genomics Platform"/>
            <consortium name="The Broad Institute Genome Sequencing Center for Infectious Disease"/>
            <person name="Wu L."/>
            <person name="Ma J."/>
        </authorList>
    </citation>
    <scope>NUCLEOTIDE SEQUENCE [LARGE SCALE GENOMIC DNA]</scope>
    <source>
        <strain evidence="4">TISTR 1827</strain>
    </source>
</reference>
<dbReference type="RefSeq" id="WP_379270518.1">
    <property type="nucleotide sequence ID" value="NZ_JBHUGT010000015.1"/>
</dbReference>
<dbReference type="Proteomes" id="UP001597493">
    <property type="component" value="Unassembled WGS sequence"/>
</dbReference>
<sequence length="361" mass="39063">MRKGNKQLWIYLLSMVLLVIVEVRFQTTIKAAMVKAHEPNIAILNGIHNWHAIGLEKPVLLEWSGKRPAAAALSEPASQPSAERSAGEQATAAKQLSGAAASVTKASGQEPAKLYQVTAYHLNVRSGPDAETKIVKVVDRGMELAVKQQLPSGWLELQDGGYVNGKYAKAVSAIELAAVKQTTPPLHLQTLAGDAQPGQEAAKLTLQQDDTERQPAKPAKPTSKVETASDLTEADISELFEGTELEGHGIEEVVLEVEEEYGINALFTIAVMKLESGNGKSKLAKNKNNLFGLNATGGGNHKAFSFETKGDSVRKFGQLLSKHYVGKGLTTIEKIAKKYCPANPKWASLVMNIMKRDYKKL</sequence>
<dbReference type="Gene3D" id="2.30.30.40">
    <property type="entry name" value="SH3 Domains"/>
    <property type="match status" value="1"/>
</dbReference>
<organism evidence="3 4">
    <name type="scientific">Paenibacillus thailandensis</name>
    <dbReference type="NCBI Taxonomy" id="393250"/>
    <lineage>
        <taxon>Bacteria</taxon>
        <taxon>Bacillati</taxon>
        <taxon>Bacillota</taxon>
        <taxon>Bacilli</taxon>
        <taxon>Bacillales</taxon>
        <taxon>Paenibacillaceae</taxon>
        <taxon>Paenibacillus</taxon>
    </lineage>
</organism>
<evidence type="ECO:0000313" key="3">
    <source>
        <dbReference type="EMBL" id="MFD2659839.1"/>
    </source>
</evidence>
<evidence type="ECO:0000256" key="1">
    <source>
        <dbReference type="SAM" id="MobiDB-lite"/>
    </source>
</evidence>
<dbReference type="Pfam" id="PF01832">
    <property type="entry name" value="Glucosaminidase"/>
    <property type="match status" value="1"/>
</dbReference>
<dbReference type="EMBL" id="JBHUMY010000006">
    <property type="protein sequence ID" value="MFD2659839.1"/>
    <property type="molecule type" value="Genomic_DNA"/>
</dbReference>
<name>A0ABW5QTY1_9BACL</name>
<protein>
    <submittedName>
        <fullName evidence="3">Glucosaminidase domain-containing protein</fullName>
    </submittedName>
</protein>
<feature type="domain" description="Mannosyl-glycoprotein endo-beta-N-acetylglucosamidase-like" evidence="2">
    <location>
        <begin position="237"/>
        <end position="360"/>
    </location>
</feature>
<dbReference type="InterPro" id="IPR002901">
    <property type="entry name" value="MGlyc_endo_b_GlcNAc-like_dom"/>
</dbReference>
<evidence type="ECO:0000259" key="2">
    <source>
        <dbReference type="SMART" id="SM00047"/>
    </source>
</evidence>
<dbReference type="SMART" id="SM00047">
    <property type="entry name" value="LYZ2"/>
    <property type="match status" value="1"/>
</dbReference>